<dbReference type="PANTHER" id="PTHR20855:SF52">
    <property type="entry name" value="ADIPONECTIN RECEPTOR PROTEIN"/>
    <property type="match status" value="1"/>
</dbReference>
<evidence type="ECO:0000256" key="7">
    <source>
        <dbReference type="SAM" id="Phobius"/>
    </source>
</evidence>
<feature type="transmembrane region" description="Helical" evidence="7">
    <location>
        <begin position="255"/>
        <end position="277"/>
    </location>
</feature>
<organism evidence="8 9">
    <name type="scientific">Seiridium unicorne</name>
    <dbReference type="NCBI Taxonomy" id="138068"/>
    <lineage>
        <taxon>Eukaryota</taxon>
        <taxon>Fungi</taxon>
        <taxon>Dikarya</taxon>
        <taxon>Ascomycota</taxon>
        <taxon>Pezizomycotina</taxon>
        <taxon>Sordariomycetes</taxon>
        <taxon>Xylariomycetidae</taxon>
        <taxon>Amphisphaeriales</taxon>
        <taxon>Sporocadaceae</taxon>
        <taxon>Seiridium</taxon>
    </lineage>
</organism>
<comment type="similarity">
    <text evidence="2">Belongs to the ADIPOR family.</text>
</comment>
<evidence type="ECO:0000256" key="3">
    <source>
        <dbReference type="ARBA" id="ARBA00022692"/>
    </source>
</evidence>
<feature type="compositionally biased region" description="Polar residues" evidence="6">
    <location>
        <begin position="46"/>
        <end position="61"/>
    </location>
</feature>
<keyword evidence="9" id="KW-1185">Reference proteome</keyword>
<protein>
    <submittedName>
        <fullName evidence="8">Uncharacterized protein</fullName>
    </submittedName>
</protein>
<feature type="transmembrane region" description="Helical" evidence="7">
    <location>
        <begin position="416"/>
        <end position="440"/>
    </location>
</feature>
<accession>A0ABR2VA19</accession>
<reference evidence="8 9" key="1">
    <citation type="journal article" date="2024" name="J. Plant Pathol.">
        <title>Sequence and assembly of the genome of Seiridium unicorne, isolate CBS 538.82, causal agent of cypress canker disease.</title>
        <authorList>
            <person name="Scali E."/>
            <person name="Rocca G.D."/>
            <person name="Danti R."/>
            <person name="Garbelotto M."/>
            <person name="Barberini S."/>
            <person name="Baroncelli R."/>
            <person name="Emiliani G."/>
        </authorList>
    </citation>
    <scope>NUCLEOTIDE SEQUENCE [LARGE SCALE GENOMIC DNA]</scope>
    <source>
        <strain evidence="8 9">BM-138-508</strain>
    </source>
</reference>
<evidence type="ECO:0000256" key="5">
    <source>
        <dbReference type="ARBA" id="ARBA00023136"/>
    </source>
</evidence>
<gene>
    <name evidence="8" type="ORF">SUNI508_13948</name>
</gene>
<feature type="transmembrane region" description="Helical" evidence="7">
    <location>
        <begin position="217"/>
        <end position="235"/>
    </location>
</feature>
<dbReference type="Pfam" id="PF03006">
    <property type="entry name" value="HlyIII"/>
    <property type="match status" value="1"/>
</dbReference>
<feature type="transmembrane region" description="Helical" evidence="7">
    <location>
        <begin position="364"/>
        <end position="382"/>
    </location>
</feature>
<feature type="transmembrane region" description="Helical" evidence="7">
    <location>
        <begin position="191"/>
        <end position="210"/>
    </location>
</feature>
<feature type="transmembrane region" description="Helical" evidence="7">
    <location>
        <begin position="298"/>
        <end position="315"/>
    </location>
</feature>
<evidence type="ECO:0000313" key="9">
    <source>
        <dbReference type="Proteomes" id="UP001408356"/>
    </source>
</evidence>
<feature type="region of interest" description="Disordered" evidence="6">
    <location>
        <begin position="32"/>
        <end position="69"/>
    </location>
</feature>
<evidence type="ECO:0000256" key="1">
    <source>
        <dbReference type="ARBA" id="ARBA00004141"/>
    </source>
</evidence>
<dbReference type="InterPro" id="IPR004254">
    <property type="entry name" value="AdipoR/HlyIII-related"/>
</dbReference>
<keyword evidence="3 7" id="KW-0812">Transmembrane</keyword>
<comment type="caution">
    <text evidence="8">The sequence shown here is derived from an EMBL/GenBank/DDBJ whole genome shotgun (WGS) entry which is preliminary data.</text>
</comment>
<feature type="transmembrane region" description="Helical" evidence="7">
    <location>
        <begin position="335"/>
        <end position="352"/>
    </location>
</feature>
<sequence>MESIAPESLMSNSLVHVQSEALSVDAEEMAPIPRLRVSSPHERQNRPSSPVTPISNSSFNDRGSRPGRMRREPLITFDELPEWHQDNEYIRHGYRPISGSARVSFGSWTYLHNEFMNIWTHLIPLVVFLLGEWYIVQYLTSRYLGVTGTDIFIFTFYLFTVSTCLALSVMYHTLMNHSHEVEKLWLRMDLLGIMVLLLGLFVSAIYMIFWCEPTERIIYWSMIGMPSLTWLQDAVQSALNHVGFRTLPQNLSTVVWSAVFFHVLYTYFAEYVPRFFIPKRWAACTAAQKADWRLRITYVTESFIIGPYELYLYITQADARSHAPIIERIFGYDDTQVWLLSISAGFFAWHIGEMLTDKSSKLEFIVHGIVGCALLFSVYFYLPHYLIYEVTNIFQGAYRIFTKLELETSGPSVFNAVVWILSFGVIRVVQGTYVTVLVIWDLWVISNMSLTKDELSAADWAAFQELSRNGMRPEPVSLATVLFWFICGSILEVAKGAAIAPEGDRRLLGPRGPVNSMNEDLAHLACQYAFSAIHEVGIEVPCIAAPGLESRAGDLRRKQR</sequence>
<dbReference type="PANTHER" id="PTHR20855">
    <property type="entry name" value="ADIPOR/PROGESTIN RECEPTOR-RELATED"/>
    <property type="match status" value="1"/>
</dbReference>
<proteinExistence type="inferred from homology"/>
<name>A0ABR2VA19_9PEZI</name>
<evidence type="ECO:0000313" key="8">
    <source>
        <dbReference type="EMBL" id="KAK9423699.1"/>
    </source>
</evidence>
<keyword evidence="4 7" id="KW-1133">Transmembrane helix</keyword>
<feature type="transmembrane region" description="Helical" evidence="7">
    <location>
        <begin position="118"/>
        <end position="139"/>
    </location>
</feature>
<feature type="transmembrane region" description="Helical" evidence="7">
    <location>
        <begin position="151"/>
        <end position="171"/>
    </location>
</feature>
<comment type="subcellular location">
    <subcellularLocation>
        <location evidence="1">Membrane</location>
        <topology evidence="1">Multi-pass membrane protein</topology>
    </subcellularLocation>
</comment>
<evidence type="ECO:0000256" key="2">
    <source>
        <dbReference type="ARBA" id="ARBA00007018"/>
    </source>
</evidence>
<dbReference type="Proteomes" id="UP001408356">
    <property type="component" value="Unassembled WGS sequence"/>
</dbReference>
<dbReference type="EMBL" id="JARVKF010000063">
    <property type="protein sequence ID" value="KAK9423699.1"/>
    <property type="molecule type" value="Genomic_DNA"/>
</dbReference>
<evidence type="ECO:0000256" key="4">
    <source>
        <dbReference type="ARBA" id="ARBA00022989"/>
    </source>
</evidence>
<evidence type="ECO:0000256" key="6">
    <source>
        <dbReference type="SAM" id="MobiDB-lite"/>
    </source>
</evidence>
<keyword evidence="5 7" id="KW-0472">Membrane</keyword>